<dbReference type="PANTHER" id="PTHR43415:SF3">
    <property type="entry name" value="GNAT-FAMILY ACETYLTRANSFERASE"/>
    <property type="match status" value="1"/>
</dbReference>
<dbReference type="RefSeq" id="WP_216419216.1">
    <property type="nucleotide sequence ID" value="NZ_JAHLQK010000007.1"/>
</dbReference>
<reference evidence="2 3" key="1">
    <citation type="submission" date="2021-06" db="EMBL/GenBank/DDBJ databases">
        <authorList>
            <person name="Sun Q."/>
            <person name="Li D."/>
        </authorList>
    </citation>
    <scope>NUCLEOTIDE SEQUENCE [LARGE SCALE GENOMIC DNA]</scope>
    <source>
        <strain evidence="2 3">MSJ-5</strain>
    </source>
</reference>
<dbReference type="PROSITE" id="PS51186">
    <property type="entry name" value="GNAT"/>
    <property type="match status" value="1"/>
</dbReference>
<keyword evidence="3" id="KW-1185">Reference proteome</keyword>
<dbReference type="Proteomes" id="UP000779508">
    <property type="component" value="Unassembled WGS sequence"/>
</dbReference>
<comment type="caution">
    <text evidence="2">The sequence shown here is derived from an EMBL/GenBank/DDBJ whole genome shotgun (WGS) entry which is preliminary data.</text>
</comment>
<dbReference type="Pfam" id="PF00583">
    <property type="entry name" value="Acetyltransf_1"/>
    <property type="match status" value="1"/>
</dbReference>
<dbReference type="PANTHER" id="PTHR43415">
    <property type="entry name" value="SPERMIDINE N(1)-ACETYLTRANSFERASE"/>
    <property type="match status" value="1"/>
</dbReference>
<name>A0ABS6G689_9FIRM</name>
<gene>
    <name evidence="2" type="ORF">KQI88_16370</name>
</gene>
<proteinExistence type="predicted"/>
<feature type="domain" description="N-acetyltransferase" evidence="1">
    <location>
        <begin position="8"/>
        <end position="174"/>
    </location>
</feature>
<dbReference type="InterPro" id="IPR000182">
    <property type="entry name" value="GNAT_dom"/>
</dbReference>
<protein>
    <submittedName>
        <fullName evidence="2">GNAT family N-acetyltransferase</fullName>
    </submittedName>
</protein>
<dbReference type="EMBL" id="JAHLQK010000007">
    <property type="protein sequence ID" value="MBU5677995.1"/>
    <property type="molecule type" value="Genomic_DNA"/>
</dbReference>
<evidence type="ECO:0000259" key="1">
    <source>
        <dbReference type="PROSITE" id="PS51186"/>
    </source>
</evidence>
<evidence type="ECO:0000313" key="3">
    <source>
        <dbReference type="Proteomes" id="UP000779508"/>
    </source>
</evidence>
<evidence type="ECO:0000313" key="2">
    <source>
        <dbReference type="EMBL" id="MBU5677995.1"/>
    </source>
</evidence>
<dbReference type="CDD" id="cd04301">
    <property type="entry name" value="NAT_SF"/>
    <property type="match status" value="1"/>
</dbReference>
<accession>A0ABS6G689</accession>
<sequence length="174" mass="19577">MKEINDKCIIRRALKSDAPALIEYLNVIGGESDFLTFGVGEFGITAKQEEDMIENILKKDNALFIIAEVDGKIIGNLNFTGGSRLRNTHVGEFGVSVVKEHWGKGIGEELIKYLIEWSKTTGKIRKINLRVRTDNVRGINLYNKLGFVQEGILKRDFLLNGIFYDSLLMGLLID</sequence>
<organism evidence="2 3">
    <name type="scientific">Alkaliphilus flagellatus</name>
    <dbReference type="NCBI Taxonomy" id="2841507"/>
    <lineage>
        <taxon>Bacteria</taxon>
        <taxon>Bacillati</taxon>
        <taxon>Bacillota</taxon>
        <taxon>Clostridia</taxon>
        <taxon>Peptostreptococcales</taxon>
        <taxon>Natronincolaceae</taxon>
        <taxon>Alkaliphilus</taxon>
    </lineage>
</organism>